<dbReference type="EMBL" id="JAHQCW010000011">
    <property type="protein sequence ID" value="MBU9736586.1"/>
    <property type="molecule type" value="Genomic_DNA"/>
</dbReference>
<reference evidence="1" key="1">
    <citation type="submission" date="2021-06" db="EMBL/GenBank/DDBJ databases">
        <title>Description of novel taxa of the family Lachnospiraceae.</title>
        <authorList>
            <person name="Chaplin A.V."/>
            <person name="Sokolova S.R."/>
            <person name="Pikina A.P."/>
            <person name="Korzhanova M."/>
            <person name="Belova V."/>
            <person name="Korostin D."/>
            <person name="Efimov B.A."/>
        </authorList>
    </citation>
    <scope>NUCLEOTIDE SEQUENCE</scope>
    <source>
        <strain evidence="1">ASD5720</strain>
    </source>
</reference>
<sequence length="267" mass="30873">MVTVEPGGGLCNRLRTVNSAYFLAKQLNQQLRIVWKLNKELNCAYEKLFKKPKNIEILNYRHSFNRERKKWIRTADMVLTQEDISLQTERGNRMLPQEFIGTLGEQIYINTCQQFMDHPDYHLFVPTEEMQSRIDVVKSNFGNECVGVHIRRTDSMKSIETSTTDGFVDAMRKELEKNPHVRFYLATDDLSEEEKIRREFPGKVLTLGNKTLDRNSEDGVKDAMVDFMCLAGTKRLIGSYWSSFTDMAADFYKIPVYIVGGEANTAQ</sequence>
<dbReference type="PANTHER" id="PTHR40743:SF1">
    <property type="entry name" value="POSSIBLE GLYCOSYLTRANSFERASE"/>
    <property type="match status" value="1"/>
</dbReference>
<proteinExistence type="predicted"/>
<dbReference type="AlphaFoldDB" id="A0A949JYP7"/>
<comment type="caution">
    <text evidence="1">The sequence shown here is derived from an EMBL/GenBank/DDBJ whole genome shotgun (WGS) entry which is preliminary data.</text>
</comment>
<dbReference type="Proteomes" id="UP000712157">
    <property type="component" value="Unassembled WGS sequence"/>
</dbReference>
<name>A0A949JYP7_9FIRM</name>
<accession>A0A949JYP7</accession>
<dbReference type="PANTHER" id="PTHR40743">
    <property type="entry name" value="NUCLEOTIDE-DIPHOSPHO-SUGAR TRANSFERASE CONTAINING PROTEIN"/>
    <property type="match status" value="1"/>
</dbReference>
<organism evidence="1 2">
    <name type="scientific">Diplocloster agilis</name>
    <dbReference type="NCBI Taxonomy" id="2850323"/>
    <lineage>
        <taxon>Bacteria</taxon>
        <taxon>Bacillati</taxon>
        <taxon>Bacillota</taxon>
        <taxon>Clostridia</taxon>
        <taxon>Lachnospirales</taxon>
        <taxon>Lachnospiraceae</taxon>
        <taxon>Diplocloster</taxon>
    </lineage>
</organism>
<evidence type="ECO:0000313" key="2">
    <source>
        <dbReference type="Proteomes" id="UP000712157"/>
    </source>
</evidence>
<protein>
    <submittedName>
        <fullName evidence="1">Uncharacterized protein</fullName>
    </submittedName>
</protein>
<evidence type="ECO:0000313" key="1">
    <source>
        <dbReference type="EMBL" id="MBU9736586.1"/>
    </source>
</evidence>
<dbReference type="RefSeq" id="WP_238721377.1">
    <property type="nucleotide sequence ID" value="NZ_JAHQCW010000011.1"/>
</dbReference>
<gene>
    <name evidence="1" type="ORF">KTH89_08550</name>
</gene>
<keyword evidence="2" id="KW-1185">Reference proteome</keyword>
<dbReference type="Gene3D" id="3.40.50.11350">
    <property type="match status" value="1"/>
</dbReference>